<name>B5GS43_STRCL</name>
<dbReference type="GO" id="GO:0004497">
    <property type="term" value="F:monooxygenase activity"/>
    <property type="evidence" value="ECO:0007669"/>
    <property type="project" value="UniProtKB-KW"/>
</dbReference>
<dbReference type="GO" id="GO:0016705">
    <property type="term" value="F:oxidoreductase activity, acting on paired donors, with incorporation or reduction of molecular oxygen"/>
    <property type="evidence" value="ECO:0007669"/>
    <property type="project" value="InterPro"/>
</dbReference>
<keyword evidence="4" id="KW-1185">Reference proteome</keyword>
<dbReference type="Proteomes" id="UP000002357">
    <property type="component" value="Plasmid pSCL4"/>
</dbReference>
<evidence type="ECO:0000313" key="3">
    <source>
        <dbReference type="EMBL" id="EFG03832.2"/>
    </source>
</evidence>
<dbReference type="EC" id="1.14.14.-" evidence="3"/>
<dbReference type="InterPro" id="IPR036396">
    <property type="entry name" value="Cyt_P450_sf"/>
</dbReference>
<keyword evidence="2 3" id="KW-0560">Oxidoreductase</keyword>
<dbReference type="GO" id="GO:0005506">
    <property type="term" value="F:iron ion binding"/>
    <property type="evidence" value="ECO:0007669"/>
    <property type="project" value="InterPro"/>
</dbReference>
<dbReference type="eggNOG" id="COG2124">
    <property type="taxonomic scope" value="Bacteria"/>
</dbReference>
<keyword evidence="2" id="KW-0349">Heme</keyword>
<dbReference type="PROSITE" id="PS00086">
    <property type="entry name" value="CYTOCHROME_P450"/>
    <property type="match status" value="1"/>
</dbReference>
<keyword evidence="2" id="KW-0503">Monooxygenase</keyword>
<evidence type="ECO:0000313" key="4">
    <source>
        <dbReference type="Proteomes" id="UP000002357"/>
    </source>
</evidence>
<dbReference type="PANTHER" id="PTHR46696:SF1">
    <property type="entry name" value="CYTOCHROME P450 YJIB-RELATED"/>
    <property type="match status" value="1"/>
</dbReference>
<accession>B5GS43</accession>
<keyword evidence="2" id="KW-0408">Iron</keyword>
<keyword evidence="2" id="KW-0479">Metal-binding</keyword>
<evidence type="ECO:0000256" key="2">
    <source>
        <dbReference type="RuleBase" id="RU000461"/>
    </source>
</evidence>
<dbReference type="Pfam" id="PF00067">
    <property type="entry name" value="p450"/>
    <property type="match status" value="1"/>
</dbReference>
<keyword evidence="3" id="KW-0614">Plasmid</keyword>
<dbReference type="OrthoDB" id="4214169at2"/>
<comment type="similarity">
    <text evidence="1 2">Belongs to the cytochrome P450 family.</text>
</comment>
<dbReference type="InterPro" id="IPR017972">
    <property type="entry name" value="Cyt_P450_CS"/>
</dbReference>
<geneLocation type="plasmid" evidence="3 4">
    <name>pSCL4</name>
</geneLocation>
<gene>
    <name evidence="3" type="ORF">SCLAV_p0341</name>
</gene>
<organism evidence="3 4">
    <name type="scientific">Streptomyces clavuligerus</name>
    <dbReference type="NCBI Taxonomy" id="1901"/>
    <lineage>
        <taxon>Bacteria</taxon>
        <taxon>Bacillati</taxon>
        <taxon>Actinomycetota</taxon>
        <taxon>Actinomycetes</taxon>
        <taxon>Kitasatosporales</taxon>
        <taxon>Streptomycetaceae</taxon>
        <taxon>Streptomyces</taxon>
    </lineage>
</organism>
<dbReference type="InterPro" id="IPR002397">
    <property type="entry name" value="Cyt_P450_B"/>
</dbReference>
<reference evidence="3 4" key="1">
    <citation type="journal article" date="2010" name="Genome Biol. Evol.">
        <title>The sequence of a 1.8-mb bacterial linear plasmid reveals a rich evolutionary reservoir of secondary metabolic pathways.</title>
        <authorList>
            <person name="Medema M.H."/>
            <person name="Trefzer A."/>
            <person name="Kovalchuk A."/>
            <person name="van den Berg M."/>
            <person name="Mueller U."/>
            <person name="Heijne W."/>
            <person name="Wu L."/>
            <person name="Alam M.T."/>
            <person name="Ronning C.M."/>
            <person name="Nierman W.C."/>
            <person name="Bovenberg R.A.L."/>
            <person name="Breitling R."/>
            <person name="Takano E."/>
        </authorList>
    </citation>
    <scope>NUCLEOTIDE SEQUENCE [LARGE SCALE GENOMIC DNA]</scope>
    <source>
        <strain evidence="4">ATCC 27064 / DSM 738 / JCM 4710 / NBRC 13307 / NCIMB 12785 / NRRL 3585 / VKM Ac-602</strain>
        <plasmid evidence="3">pSCL4</plasmid>
    </source>
</reference>
<dbReference type="InterPro" id="IPR001128">
    <property type="entry name" value="Cyt_P450"/>
</dbReference>
<dbReference type="GO" id="GO:0020037">
    <property type="term" value="F:heme binding"/>
    <property type="evidence" value="ECO:0007669"/>
    <property type="project" value="InterPro"/>
</dbReference>
<dbReference type="SUPFAM" id="SSF48264">
    <property type="entry name" value="Cytochrome P450"/>
    <property type="match status" value="1"/>
</dbReference>
<dbReference type="PANTHER" id="PTHR46696">
    <property type="entry name" value="P450, PUTATIVE (EUROFUNG)-RELATED"/>
    <property type="match status" value="1"/>
</dbReference>
<dbReference type="AlphaFoldDB" id="B5GS43"/>
<sequence length="415" mass="46012">MSPQQTARPRPDSRYGVHMSSLDALDLFDTLARPEQLSDPYPFYDWLRANRPVHLDPDGTVYLSCYRDSALLKNPDIRDAAEGDGSSHTLNTYNQSLIKTVPPQHTDLRRMGAVAFDPDLLKRAGAQVRETAGHLADQVAEKPAHGDAADLHSMYSLPFTQRTAAIVFGIPDEDFDLLAALPGRMFSALYPKADPATLADADDASRALAAYVEDGLRRRRFTPDSGFDRLARMQDTASMDDLVRLCWLLWWASYTSSLAAIDLAVLTLLEHPHTIQALRERPDAWVKEALRYRSPHVINSANLTTSRPMTIGTVSVPAQTPVRFLISSMNRDPEAFPDADTFDPDRPAMPRHLTFGEGIHTCIGAKLARMELAIALTTLVDRIPDLALASAPVWRPYTTQRLVSSLLVTSSPTRN</sequence>
<dbReference type="PRINTS" id="PR00359">
    <property type="entry name" value="BP450"/>
</dbReference>
<dbReference type="EMBL" id="CM000914">
    <property type="protein sequence ID" value="EFG03832.2"/>
    <property type="molecule type" value="Genomic_DNA"/>
</dbReference>
<protein>
    <submittedName>
        <fullName evidence="3">Cytochrome P450</fullName>
        <ecNumber evidence="3">1.14.14.-</ecNumber>
    </submittedName>
</protein>
<proteinExistence type="inferred from homology"/>
<dbReference type="Gene3D" id="1.10.630.10">
    <property type="entry name" value="Cytochrome P450"/>
    <property type="match status" value="1"/>
</dbReference>
<evidence type="ECO:0000256" key="1">
    <source>
        <dbReference type="ARBA" id="ARBA00010617"/>
    </source>
</evidence>